<reference evidence="1" key="1">
    <citation type="submission" date="2023-04" db="EMBL/GenBank/DDBJ databases">
        <title>Draft Genome sequencing of Naganishia species isolated from polar environments using Oxford Nanopore Technology.</title>
        <authorList>
            <person name="Leo P."/>
            <person name="Venkateswaran K."/>
        </authorList>
    </citation>
    <scope>NUCLEOTIDE SEQUENCE</scope>
    <source>
        <strain evidence="1">MNA-CCFEE 5261</strain>
    </source>
</reference>
<gene>
    <name evidence="1" type="ORF">QFC19_001966</name>
</gene>
<organism evidence="1 2">
    <name type="scientific">Naganishia cerealis</name>
    <dbReference type="NCBI Taxonomy" id="610337"/>
    <lineage>
        <taxon>Eukaryota</taxon>
        <taxon>Fungi</taxon>
        <taxon>Dikarya</taxon>
        <taxon>Basidiomycota</taxon>
        <taxon>Agaricomycotina</taxon>
        <taxon>Tremellomycetes</taxon>
        <taxon>Filobasidiales</taxon>
        <taxon>Filobasidiaceae</taxon>
        <taxon>Naganishia</taxon>
    </lineage>
</organism>
<evidence type="ECO:0000313" key="1">
    <source>
        <dbReference type="EMBL" id="KAJ9109736.1"/>
    </source>
</evidence>
<sequence length="1175" mass="131379">MSRAAPLPFSVRAATSFSSTIQKAARPPAAEHVNRHLRNLRLRTSSIGTIPQDANVGLHNHVRPESVAYLRLKPRSLIHARSASSASAVRVTEEEDSYDWYDWNHNYQLPAYVDPYLPLAFSSHHARVGGRSAVELNAQAVTDEGLDAGESSYTTGASTPTRSPTIHPPSTHESCPPANETTTTWSEIQAALQLPPQAAGAALQECVNRDCHGVLCLIRSNATPKEWHKILDGSRQALRVLRIEKRSLKLPDTIVPMRILQILASIQSGQTAKSLGLLSRLLAEASPKTIAQYLSPLLMVIQQSSARHHRPEDVLAALVHLFNKRNMTSQKLNTSLRKAAAKVGASIADPVSWLKQEVDKVKTIPDAMRSQMLQEAIAEAVVFATKDTASASTLKNLYDEIFRLQINISRNSAAGLSLKFAQLGSREDALSIYASTRLEGTTDKPVPEQYVRMLHHIDELGEVARILSQDSRSTEPRFISDVLKYCIQRGEEDMASKIVLLHYPRVSEALYGDLPKTQLLKKEEQVLQWLFTAYLDSGDLTKAHGIMQTMIAQGVSLRLAQYNALLKAFVVRADIDSAHRLLDHMRRASIAPDLNIYSTLMSLYVNQKVPGAVENIFDEMQKEGIVPDAVAYAIVLNAYLEAGDWTRAATVWRECPTDVRGDKSIVNTLLKGMVLLSAPFQEVYRMFASVFPDPSKADAQTWTMLIQSACDGGHLPRARELFSDFIHLSKQEHSTLRLDHFLTSVLVIGHIRNGEIATAKEIYDAMEKEGVMNTSVTYATIIDAALKGQWPMSATRAKELAHRLLDQTTRLQREPRRGRGQPVENIIVPLIRSAVKVGDIAEVERYFKLAIEKGVQPSIPLYTMLLDTYRRAGEYERVQQVWEGIYALAIEQKAGPPGAEGSRGNASQDRRLCVPLSVYIEAMSSASRHQDILRVWSDLHEHGFGFDAHNWNHLAVSLTRSGDILRAFNIVENVLIKREEEIAARRFSGLRPESELEPVVRVDFSTDNHTSLLEEHLLLDPAQRPPNRRHEFREDLESYRAIRQERSFQLDSPSDKPTPVFDSNIFTRWRPTDAMWRPAYLTIAVLDRAYLQLENGRSVFGLMAGEEEDGDVGEELGVNLEPSSGAPAQHRKGTPMALLTKINSKYAKTVSLIMLHRRKRKDGELIRKRSNNNNV</sequence>
<proteinExistence type="predicted"/>
<protein>
    <submittedName>
        <fullName evidence="1">Uncharacterized protein</fullName>
    </submittedName>
</protein>
<dbReference type="EMBL" id="JASBWR010000016">
    <property type="protein sequence ID" value="KAJ9109736.1"/>
    <property type="molecule type" value="Genomic_DNA"/>
</dbReference>
<name>A0ACC2WFW5_9TREE</name>
<dbReference type="Proteomes" id="UP001241377">
    <property type="component" value="Unassembled WGS sequence"/>
</dbReference>
<keyword evidence="2" id="KW-1185">Reference proteome</keyword>
<evidence type="ECO:0000313" key="2">
    <source>
        <dbReference type="Proteomes" id="UP001241377"/>
    </source>
</evidence>
<comment type="caution">
    <text evidence="1">The sequence shown here is derived from an EMBL/GenBank/DDBJ whole genome shotgun (WGS) entry which is preliminary data.</text>
</comment>
<accession>A0ACC2WFW5</accession>